<dbReference type="InterPro" id="IPR001412">
    <property type="entry name" value="aa-tRNA-synth_I_CS"/>
</dbReference>
<dbReference type="Gene3D" id="3.40.50.620">
    <property type="entry name" value="HUPs"/>
    <property type="match status" value="1"/>
</dbReference>
<dbReference type="PRINTS" id="PR01040">
    <property type="entry name" value="TRNASYNTHTYR"/>
</dbReference>
<dbReference type="NCBIfam" id="TIGR00234">
    <property type="entry name" value="tyrS"/>
    <property type="match status" value="1"/>
</dbReference>
<feature type="binding site" evidence="11">
    <location>
        <position position="35"/>
    </location>
    <ligand>
        <name>L-tyrosine</name>
        <dbReference type="ChEBI" id="CHEBI:58315"/>
    </ligand>
</feature>
<dbReference type="Pfam" id="PF00579">
    <property type="entry name" value="tRNA-synt_1b"/>
    <property type="match status" value="1"/>
</dbReference>
<keyword evidence="7 11" id="KW-0648">Protein biosynthesis</keyword>
<evidence type="ECO:0000256" key="12">
    <source>
        <dbReference type="PROSITE-ProRule" id="PRU00182"/>
    </source>
</evidence>
<keyword evidence="3 11" id="KW-0436">Ligase</keyword>
<dbReference type="FunFam" id="3.40.50.620:FF:000008">
    <property type="entry name" value="Tyrosine--tRNA ligase"/>
    <property type="match status" value="1"/>
</dbReference>
<evidence type="ECO:0000256" key="10">
    <source>
        <dbReference type="ARBA" id="ARBA00060965"/>
    </source>
</evidence>
<dbReference type="InterPro" id="IPR024107">
    <property type="entry name" value="Tyr-tRNA-ligase_bac_1"/>
</dbReference>
<dbReference type="FunFam" id="1.10.240.10:FF:000001">
    <property type="entry name" value="Tyrosine--tRNA ligase"/>
    <property type="match status" value="1"/>
</dbReference>
<dbReference type="SUPFAM" id="SSF52374">
    <property type="entry name" value="Nucleotidylyl transferase"/>
    <property type="match status" value="1"/>
</dbReference>
<dbReference type="EC" id="6.1.1.1" evidence="11"/>
<evidence type="ECO:0000256" key="7">
    <source>
        <dbReference type="ARBA" id="ARBA00022917"/>
    </source>
</evidence>
<dbReference type="PROSITE" id="PS00178">
    <property type="entry name" value="AA_TRNA_LIGASE_I"/>
    <property type="match status" value="1"/>
</dbReference>
<dbReference type="InterPro" id="IPR036986">
    <property type="entry name" value="S4_RNA-bd_sf"/>
</dbReference>
<accession>A0A5C1QKP1</accession>
<dbReference type="SUPFAM" id="SSF55174">
    <property type="entry name" value="Alpha-L RNA-binding motif"/>
    <property type="match status" value="1"/>
</dbReference>
<evidence type="ECO:0000313" key="15">
    <source>
        <dbReference type="Proteomes" id="UP000324209"/>
    </source>
</evidence>
<dbReference type="GO" id="GO:0003723">
    <property type="term" value="F:RNA binding"/>
    <property type="evidence" value="ECO:0007669"/>
    <property type="project" value="UniProtKB-KW"/>
</dbReference>
<feature type="short sequence motif" description="'KMSKS' region" evidence="11">
    <location>
        <begin position="228"/>
        <end position="232"/>
    </location>
</feature>
<evidence type="ECO:0000259" key="13">
    <source>
        <dbReference type="SMART" id="SM00363"/>
    </source>
</evidence>
<comment type="similarity">
    <text evidence="10 11">Belongs to the class-I aminoacyl-tRNA synthetase family. TyrS type 1 subfamily.</text>
</comment>
<gene>
    <name evidence="11" type="primary">tyrS</name>
    <name evidence="14" type="ORF">EXM22_03860</name>
</gene>
<feature type="binding site" evidence="11">
    <location>
        <position position="172"/>
    </location>
    <ligand>
        <name>L-tyrosine</name>
        <dbReference type="ChEBI" id="CHEBI:58315"/>
    </ligand>
</feature>
<dbReference type="InterPro" id="IPR002942">
    <property type="entry name" value="S4_RNA-bd"/>
</dbReference>
<dbReference type="Gene3D" id="1.10.240.10">
    <property type="entry name" value="Tyrosyl-Transfer RNA Synthetase"/>
    <property type="match status" value="1"/>
</dbReference>
<sequence>MNQALATLKERGFFKQCTDEDLLNKKLDEGPVKIYVGVDPTGPSMHIGHTIPLFAMHHLQEAGHNPIILVGGGTARIGDPSGKTDMRKMLTIDQIKDNAEKLKKQIAQFIKFDDGSSKLVDNADWLSSLNYIDFLRDIGRHFSVNRMLTFEAYKKRLEKGLSFIEFNYQLLQSYDFLELYRRENCILQIGGDDQWGNIVAGMELIRRMEGGEALGLTFPLVTRSDGKKMGKTEKGALFLDPEMTSIYDFFQYWRNVADADVEKFLLLFTFLPVDECKRLGSYKDQKINEAKEILAFELTKIIHGEEEATKALEGARAAFSAGKSQDKSGMPTADISASELEQGINILDLYVTSGLSSSKSEARRLVSQNGAAVNGEKVSDVDTLINSSFIVEEDGEKEVILKAGKKRFFRFVVK</sequence>
<dbReference type="InterPro" id="IPR002307">
    <property type="entry name" value="Tyr-tRNA-ligase"/>
</dbReference>
<dbReference type="PANTHER" id="PTHR11766">
    <property type="entry name" value="TYROSYL-TRNA SYNTHETASE"/>
    <property type="match status" value="1"/>
</dbReference>
<dbReference type="InterPro" id="IPR024088">
    <property type="entry name" value="Tyr-tRNA-ligase_bac-type"/>
</dbReference>
<evidence type="ECO:0000256" key="11">
    <source>
        <dbReference type="HAMAP-Rule" id="MF_02006"/>
    </source>
</evidence>
<dbReference type="SMART" id="SM00363">
    <property type="entry name" value="S4"/>
    <property type="match status" value="1"/>
</dbReference>
<evidence type="ECO:0000313" key="14">
    <source>
        <dbReference type="EMBL" id="QEN07164.1"/>
    </source>
</evidence>
<reference evidence="14 15" key="1">
    <citation type="submission" date="2019-02" db="EMBL/GenBank/DDBJ databases">
        <title>Complete Genome Sequence and Methylome Analysis of free living Spirochaetas.</title>
        <authorList>
            <person name="Fomenkov A."/>
            <person name="Dubinina G."/>
            <person name="Leshcheva N."/>
            <person name="Mikheeva N."/>
            <person name="Grabovich M."/>
            <person name="Vincze T."/>
            <person name="Roberts R.J."/>
        </authorList>
    </citation>
    <scope>NUCLEOTIDE SEQUENCE [LARGE SCALE GENOMIC DNA]</scope>
    <source>
        <strain evidence="14 15">K2</strain>
    </source>
</reference>
<proteinExistence type="inferred from homology"/>
<feature type="short sequence motif" description="'HIGH' region" evidence="11">
    <location>
        <begin position="40"/>
        <end position="49"/>
    </location>
</feature>
<dbReference type="InterPro" id="IPR014729">
    <property type="entry name" value="Rossmann-like_a/b/a_fold"/>
</dbReference>
<keyword evidence="15" id="KW-1185">Reference proteome</keyword>
<feature type="domain" description="RNA-binding S4" evidence="13">
    <location>
        <begin position="345"/>
        <end position="405"/>
    </location>
</feature>
<evidence type="ECO:0000256" key="2">
    <source>
        <dbReference type="ARBA" id="ARBA00022490"/>
    </source>
</evidence>
<dbReference type="HAMAP" id="MF_02006">
    <property type="entry name" value="Tyr_tRNA_synth_type1"/>
    <property type="match status" value="1"/>
</dbReference>
<comment type="function">
    <text evidence="11">Catalyzes the attachment of tyrosine to tRNA(Tyr) in a two-step reaction: tyrosine is first activated by ATP to form Tyr-AMP and then transferred to the acceptor end of tRNA(Tyr).</text>
</comment>
<evidence type="ECO:0000256" key="4">
    <source>
        <dbReference type="ARBA" id="ARBA00022741"/>
    </source>
</evidence>
<keyword evidence="2 11" id="KW-0963">Cytoplasm</keyword>
<comment type="catalytic activity">
    <reaction evidence="9 11">
        <text>tRNA(Tyr) + L-tyrosine + ATP = L-tyrosyl-tRNA(Tyr) + AMP + diphosphate + H(+)</text>
        <dbReference type="Rhea" id="RHEA:10220"/>
        <dbReference type="Rhea" id="RHEA-COMP:9706"/>
        <dbReference type="Rhea" id="RHEA-COMP:9707"/>
        <dbReference type="ChEBI" id="CHEBI:15378"/>
        <dbReference type="ChEBI" id="CHEBI:30616"/>
        <dbReference type="ChEBI" id="CHEBI:33019"/>
        <dbReference type="ChEBI" id="CHEBI:58315"/>
        <dbReference type="ChEBI" id="CHEBI:78442"/>
        <dbReference type="ChEBI" id="CHEBI:78536"/>
        <dbReference type="ChEBI" id="CHEBI:456215"/>
        <dbReference type="EC" id="6.1.1.1"/>
    </reaction>
</comment>
<dbReference type="GO" id="GO:0042803">
    <property type="term" value="F:protein homodimerization activity"/>
    <property type="evidence" value="ECO:0007669"/>
    <property type="project" value="UniProtKB-ARBA"/>
</dbReference>
<name>A0A5C1QKP1_9SPIO</name>
<dbReference type="KEGG" id="ock:EXM22_03860"/>
<dbReference type="GO" id="GO:0004831">
    <property type="term" value="F:tyrosine-tRNA ligase activity"/>
    <property type="evidence" value="ECO:0007669"/>
    <property type="project" value="UniProtKB-UniRule"/>
</dbReference>
<evidence type="ECO:0000256" key="3">
    <source>
        <dbReference type="ARBA" id="ARBA00022598"/>
    </source>
</evidence>
<keyword evidence="6 12" id="KW-0694">RNA-binding</keyword>
<dbReference type="CDD" id="cd00805">
    <property type="entry name" value="TyrRS_core"/>
    <property type="match status" value="1"/>
</dbReference>
<evidence type="ECO:0000256" key="8">
    <source>
        <dbReference type="ARBA" id="ARBA00023146"/>
    </source>
</evidence>
<dbReference type="RefSeq" id="WP_149485246.1">
    <property type="nucleotide sequence ID" value="NZ_CP036150.1"/>
</dbReference>
<dbReference type="Pfam" id="PF22421">
    <property type="entry name" value="SYY_C-terminal"/>
    <property type="match status" value="1"/>
</dbReference>
<keyword evidence="8 11" id="KW-0030">Aminoacyl-tRNA synthetase</keyword>
<keyword evidence="4 11" id="KW-0547">Nucleotide-binding</keyword>
<dbReference type="OrthoDB" id="9804243at2"/>
<dbReference type="PROSITE" id="PS50889">
    <property type="entry name" value="S4"/>
    <property type="match status" value="1"/>
</dbReference>
<dbReference type="AlphaFoldDB" id="A0A5C1QKP1"/>
<dbReference type="Proteomes" id="UP000324209">
    <property type="component" value="Chromosome"/>
</dbReference>
<organism evidence="14 15">
    <name type="scientific">Oceanispirochaeta crateris</name>
    <dbReference type="NCBI Taxonomy" id="2518645"/>
    <lineage>
        <taxon>Bacteria</taxon>
        <taxon>Pseudomonadati</taxon>
        <taxon>Spirochaetota</taxon>
        <taxon>Spirochaetia</taxon>
        <taxon>Spirochaetales</taxon>
        <taxon>Spirochaetaceae</taxon>
        <taxon>Oceanispirochaeta</taxon>
    </lineage>
</organism>
<dbReference type="EMBL" id="CP036150">
    <property type="protein sequence ID" value="QEN07164.1"/>
    <property type="molecule type" value="Genomic_DNA"/>
</dbReference>
<evidence type="ECO:0000256" key="5">
    <source>
        <dbReference type="ARBA" id="ARBA00022840"/>
    </source>
</evidence>
<evidence type="ECO:0000256" key="6">
    <source>
        <dbReference type="ARBA" id="ARBA00022884"/>
    </source>
</evidence>
<evidence type="ECO:0000256" key="9">
    <source>
        <dbReference type="ARBA" id="ARBA00048248"/>
    </source>
</evidence>
<dbReference type="InterPro" id="IPR002305">
    <property type="entry name" value="aa-tRNA-synth_Ic"/>
</dbReference>
<evidence type="ECO:0000256" key="1">
    <source>
        <dbReference type="ARBA" id="ARBA00004496"/>
    </source>
</evidence>
<dbReference type="Gene3D" id="3.10.290.10">
    <property type="entry name" value="RNA-binding S4 domain"/>
    <property type="match status" value="1"/>
</dbReference>
<dbReference type="GO" id="GO:0005829">
    <property type="term" value="C:cytosol"/>
    <property type="evidence" value="ECO:0007669"/>
    <property type="project" value="TreeGrafter"/>
</dbReference>
<feature type="binding site" evidence="11">
    <location>
        <position position="231"/>
    </location>
    <ligand>
        <name>ATP</name>
        <dbReference type="ChEBI" id="CHEBI:30616"/>
    </ligand>
</feature>
<protein>
    <recommendedName>
        <fullName evidence="11">Tyrosine--tRNA ligase</fullName>
        <ecNumber evidence="11">6.1.1.1</ecNumber>
    </recommendedName>
    <alternativeName>
        <fullName evidence="11">Tyrosyl-tRNA synthetase</fullName>
        <shortName evidence="11">TyrRS</shortName>
    </alternativeName>
</protein>
<feature type="binding site" evidence="11">
    <location>
        <position position="168"/>
    </location>
    <ligand>
        <name>L-tyrosine</name>
        <dbReference type="ChEBI" id="CHEBI:58315"/>
    </ligand>
</feature>
<dbReference type="CDD" id="cd00165">
    <property type="entry name" value="S4"/>
    <property type="match status" value="1"/>
</dbReference>
<dbReference type="PANTHER" id="PTHR11766:SF0">
    <property type="entry name" value="TYROSINE--TRNA LIGASE, MITOCHONDRIAL"/>
    <property type="match status" value="1"/>
</dbReference>
<comment type="subunit">
    <text evidence="11">Homodimer.</text>
</comment>
<dbReference type="GO" id="GO:0006437">
    <property type="term" value="P:tyrosyl-tRNA aminoacylation"/>
    <property type="evidence" value="ECO:0007669"/>
    <property type="project" value="UniProtKB-UniRule"/>
</dbReference>
<keyword evidence="5 11" id="KW-0067">ATP-binding</keyword>
<dbReference type="InterPro" id="IPR054608">
    <property type="entry name" value="SYY-like_C"/>
</dbReference>
<dbReference type="GO" id="GO:0005524">
    <property type="term" value="F:ATP binding"/>
    <property type="evidence" value="ECO:0007669"/>
    <property type="project" value="UniProtKB-UniRule"/>
</dbReference>
<comment type="subcellular location">
    <subcellularLocation>
        <location evidence="1 11">Cytoplasm</location>
    </subcellularLocation>
</comment>